<proteinExistence type="predicted"/>
<dbReference type="RefSeq" id="WP_258329897.1">
    <property type="nucleotide sequence ID" value="NZ_JAPTGG010000001.1"/>
</dbReference>
<dbReference type="SMART" id="SM00900">
    <property type="entry name" value="FMN_bind"/>
    <property type="match status" value="1"/>
</dbReference>
<organism evidence="3 4">
    <name type="scientific">Dasania phycosphaerae</name>
    <dbReference type="NCBI Taxonomy" id="2950436"/>
    <lineage>
        <taxon>Bacteria</taxon>
        <taxon>Pseudomonadati</taxon>
        <taxon>Pseudomonadota</taxon>
        <taxon>Gammaproteobacteria</taxon>
        <taxon>Cellvibrionales</taxon>
        <taxon>Spongiibacteraceae</taxon>
        <taxon>Dasania</taxon>
    </lineage>
</organism>
<keyword evidence="4" id="KW-1185">Reference proteome</keyword>
<sequence length="178" mass="20267">MKAFIAVLLLLMSGASWAQKGQFISVAEYQSRFFANDAPWQTLWVDKTLRAEIEAILGRRFSTLRLRYWGDKQRTGWVLEEIGKELPITVGVVVEAGKIFDLSILEYRESRGGEVRYPFFTRQFQQVALAQQSQPQLDKSIDGITGATLSVRALKKIATLALFLHQRTPFYQPINNSP</sequence>
<gene>
    <name evidence="3" type="ORF">O0V09_00995</name>
</gene>
<protein>
    <submittedName>
        <fullName evidence="3">FMN-binding protein</fullName>
    </submittedName>
</protein>
<evidence type="ECO:0000313" key="4">
    <source>
        <dbReference type="Proteomes" id="UP001069090"/>
    </source>
</evidence>
<name>A0A9J6RHC1_9GAMM</name>
<dbReference type="GO" id="GO:0010181">
    <property type="term" value="F:FMN binding"/>
    <property type="evidence" value="ECO:0007669"/>
    <property type="project" value="InterPro"/>
</dbReference>
<dbReference type="AlphaFoldDB" id="A0A9J6RHC1"/>
<feature type="chain" id="PRO_5039930256" evidence="1">
    <location>
        <begin position="19"/>
        <end position="178"/>
    </location>
</feature>
<feature type="signal peptide" evidence="1">
    <location>
        <begin position="1"/>
        <end position="18"/>
    </location>
</feature>
<comment type="caution">
    <text evidence="3">The sequence shown here is derived from an EMBL/GenBank/DDBJ whole genome shotgun (WGS) entry which is preliminary data.</text>
</comment>
<feature type="domain" description="FMN-binding" evidence="2">
    <location>
        <begin position="67"/>
        <end position="165"/>
    </location>
</feature>
<reference evidence="3 4" key="1">
    <citation type="submission" date="2022-12" db="EMBL/GenBank/DDBJ databases">
        <title>Dasania phycosphaerae sp. nov., isolated from particulate material of the south coast of Korea.</title>
        <authorList>
            <person name="Jiang Y."/>
        </authorList>
    </citation>
    <scope>NUCLEOTIDE SEQUENCE [LARGE SCALE GENOMIC DNA]</scope>
    <source>
        <strain evidence="3 4">GY-19</strain>
    </source>
</reference>
<dbReference type="Pfam" id="PF04205">
    <property type="entry name" value="FMN_bind"/>
    <property type="match status" value="1"/>
</dbReference>
<evidence type="ECO:0000313" key="3">
    <source>
        <dbReference type="EMBL" id="MCZ0863754.1"/>
    </source>
</evidence>
<evidence type="ECO:0000259" key="2">
    <source>
        <dbReference type="SMART" id="SM00900"/>
    </source>
</evidence>
<evidence type="ECO:0000256" key="1">
    <source>
        <dbReference type="SAM" id="SignalP"/>
    </source>
</evidence>
<dbReference type="EMBL" id="JAPTGG010000001">
    <property type="protein sequence ID" value="MCZ0863754.1"/>
    <property type="molecule type" value="Genomic_DNA"/>
</dbReference>
<dbReference type="InterPro" id="IPR007329">
    <property type="entry name" value="FMN-bd"/>
</dbReference>
<dbReference type="GO" id="GO:0016020">
    <property type="term" value="C:membrane"/>
    <property type="evidence" value="ECO:0007669"/>
    <property type="project" value="InterPro"/>
</dbReference>
<keyword evidence="1" id="KW-0732">Signal</keyword>
<dbReference type="Proteomes" id="UP001069090">
    <property type="component" value="Unassembled WGS sequence"/>
</dbReference>
<accession>A0A9J6RHC1</accession>